<reference evidence="1" key="1">
    <citation type="submission" date="2023-06" db="EMBL/GenBank/DDBJ databases">
        <title>Genome sequences of Xanthomonas arboricola from Serbia and Montenegro.</title>
        <authorList>
            <person name="Ilicic R."/>
            <person name="Jelusic A."/>
            <person name="Harrison J."/>
            <person name="Greer S."/>
            <person name="Grant M."/>
            <person name="Vicente J."/>
            <person name="Popovic Milovanovic T."/>
            <person name="Studholme D.J."/>
        </authorList>
    </citation>
    <scope>NUCLEOTIDE SEQUENCE</scope>
    <source>
        <strain evidence="1">Xp320</strain>
    </source>
</reference>
<dbReference type="RefSeq" id="WP_126750558.1">
    <property type="nucleotide sequence ID" value="NZ_CP044334.1"/>
</dbReference>
<gene>
    <name evidence="1" type="ORF">QSH54_07270</name>
</gene>
<proteinExistence type="predicted"/>
<comment type="caution">
    <text evidence="1">The sequence shown here is derived from an EMBL/GenBank/DDBJ whole genome shotgun (WGS) entry which is preliminary data.</text>
</comment>
<accession>A0AAP4K8S9</accession>
<protein>
    <submittedName>
        <fullName evidence="1">Uncharacterized protein</fullName>
    </submittedName>
</protein>
<dbReference type="AlphaFoldDB" id="A0AAP4K8S9"/>
<sequence>MIRIAMQTDTGPARCAATITCLHVFLTRTAAAMRWIAIVRRRARLDAIDHAAENVKHKMAK</sequence>
<evidence type="ECO:0000313" key="1">
    <source>
        <dbReference type="EMBL" id="MDN0286449.1"/>
    </source>
</evidence>
<name>A0AAP4K8S9_9XANT</name>
<organism evidence="1">
    <name type="scientific">Xanthomonas arboricola pv. pruni</name>
    <dbReference type="NCBI Taxonomy" id="69929"/>
    <lineage>
        <taxon>Bacteria</taxon>
        <taxon>Pseudomonadati</taxon>
        <taxon>Pseudomonadota</taxon>
        <taxon>Gammaproteobacteria</taxon>
        <taxon>Lysobacterales</taxon>
        <taxon>Lysobacteraceae</taxon>
        <taxon>Xanthomonas</taxon>
    </lineage>
</organism>
<dbReference type="EMBL" id="JASVYU010000006">
    <property type="protein sequence ID" value="MDN0286449.1"/>
    <property type="molecule type" value="Genomic_DNA"/>
</dbReference>